<comment type="caution">
    <text evidence="1">The sequence shown here is derived from an EMBL/GenBank/DDBJ whole genome shotgun (WGS) entry which is preliminary data.</text>
</comment>
<dbReference type="EMBL" id="JAYWIO010000004">
    <property type="protein sequence ID" value="KAK7267763.1"/>
    <property type="molecule type" value="Genomic_DNA"/>
</dbReference>
<accession>A0AAN9F5J2</accession>
<dbReference type="AlphaFoldDB" id="A0AAN9F5J2"/>
<dbReference type="PANTHER" id="PTHR31513">
    <property type="entry name" value="EPHRIN TYPE-B RECEPTOR"/>
    <property type="match status" value="1"/>
</dbReference>
<name>A0AAN9F5J2_CROPI</name>
<evidence type="ECO:0000313" key="2">
    <source>
        <dbReference type="Proteomes" id="UP001372338"/>
    </source>
</evidence>
<organism evidence="1 2">
    <name type="scientific">Crotalaria pallida</name>
    <name type="common">Smooth rattlebox</name>
    <name type="synonym">Crotalaria striata</name>
    <dbReference type="NCBI Taxonomy" id="3830"/>
    <lineage>
        <taxon>Eukaryota</taxon>
        <taxon>Viridiplantae</taxon>
        <taxon>Streptophyta</taxon>
        <taxon>Embryophyta</taxon>
        <taxon>Tracheophyta</taxon>
        <taxon>Spermatophyta</taxon>
        <taxon>Magnoliopsida</taxon>
        <taxon>eudicotyledons</taxon>
        <taxon>Gunneridae</taxon>
        <taxon>Pentapetalae</taxon>
        <taxon>rosids</taxon>
        <taxon>fabids</taxon>
        <taxon>Fabales</taxon>
        <taxon>Fabaceae</taxon>
        <taxon>Papilionoideae</taxon>
        <taxon>50 kb inversion clade</taxon>
        <taxon>genistoids sensu lato</taxon>
        <taxon>core genistoids</taxon>
        <taxon>Crotalarieae</taxon>
        <taxon>Crotalaria</taxon>
    </lineage>
</organism>
<protein>
    <submittedName>
        <fullName evidence="1">Uncharacterized protein</fullName>
    </submittedName>
</protein>
<evidence type="ECO:0000313" key="1">
    <source>
        <dbReference type="EMBL" id="KAK7267763.1"/>
    </source>
</evidence>
<dbReference type="Proteomes" id="UP001372338">
    <property type="component" value="Unassembled WGS sequence"/>
</dbReference>
<dbReference type="PANTHER" id="PTHR31513:SF10">
    <property type="entry name" value="TYROSINE-PROTEIN KINASE EPHRIN TYPE A_B RECEPTOR-LIKE DOMAIN-CONTAINING PROTEIN"/>
    <property type="match status" value="1"/>
</dbReference>
<reference evidence="1 2" key="1">
    <citation type="submission" date="2024-01" db="EMBL/GenBank/DDBJ databases">
        <title>The genomes of 5 underutilized Papilionoideae crops provide insights into root nodulation and disease resistanc.</title>
        <authorList>
            <person name="Yuan L."/>
        </authorList>
    </citation>
    <scope>NUCLEOTIDE SEQUENCE [LARGE SCALE GENOMIC DNA]</scope>
    <source>
        <strain evidence="1">ZHUSHIDOU_FW_LH</strain>
        <tissue evidence="1">Leaf</tissue>
    </source>
</reference>
<proteinExistence type="predicted"/>
<sequence length="146" mass="16107">MPLWLNVYVQNQSEALVPLYGSGVEDDGQFPLGFGAVLSFRLVHFGSLKFQLMTEELLMSYSLVALKDSSVIDSKANSEVHGQGFWHLSVPGNLIEVQHLILSLLCNACAKPEPTLQGEATNEDILCRVEGNITGSAVHFHWIRKP</sequence>
<gene>
    <name evidence="1" type="ORF">RIF29_20442</name>
</gene>
<keyword evidence="2" id="KW-1185">Reference proteome</keyword>